<dbReference type="InterPro" id="IPR008727">
    <property type="entry name" value="PAAR_motif"/>
</dbReference>
<dbReference type="Gene3D" id="2.60.200.60">
    <property type="match status" value="1"/>
</dbReference>
<protein>
    <submittedName>
        <fullName evidence="2">Uncharacterized protein</fullName>
    </submittedName>
</protein>
<proteinExistence type="predicted"/>
<gene>
    <name evidence="2" type="ORF">F0185_19845</name>
</gene>
<organism evidence="2 3">
    <name type="scientific">Massilia rubra</name>
    <dbReference type="NCBI Taxonomy" id="2607910"/>
    <lineage>
        <taxon>Bacteria</taxon>
        <taxon>Pseudomonadati</taxon>
        <taxon>Pseudomonadota</taxon>
        <taxon>Betaproteobacteria</taxon>
        <taxon>Burkholderiales</taxon>
        <taxon>Oxalobacteraceae</taxon>
        <taxon>Telluria group</taxon>
        <taxon>Massilia</taxon>
    </lineage>
</organism>
<reference evidence="2 3" key="1">
    <citation type="submission" date="2019-09" db="EMBL/GenBank/DDBJ databases">
        <title>Taxonomy of Antarctic Massilia spp.: description of Massilia rubra sp. nov., Massilia aquatica sp. nov., Massilia mucilaginosa sp. nov., Massilia frigida sp. nov. isolated from streams, lakes and regoliths.</title>
        <authorList>
            <person name="Holochova P."/>
            <person name="Sedlacek I."/>
            <person name="Kralova S."/>
            <person name="Maslanova I."/>
            <person name="Busse H.-J."/>
            <person name="Stankova E."/>
            <person name="Vrbovska V."/>
            <person name="Kovarovic V."/>
            <person name="Bartak M."/>
            <person name="Svec P."/>
            <person name="Pantucek R."/>
        </authorList>
    </citation>
    <scope>NUCLEOTIDE SEQUENCE [LARGE SCALE GENOMIC DNA]</scope>
    <source>
        <strain evidence="2 3">CCM 8692</strain>
    </source>
</reference>
<dbReference type="CDD" id="cd14742">
    <property type="entry name" value="PAAR_RHS"/>
    <property type="match status" value="1"/>
</dbReference>
<dbReference type="Pfam" id="PF05488">
    <property type="entry name" value="PAAR_motif"/>
    <property type="match status" value="1"/>
</dbReference>
<name>A0ABX0LUH5_9BURK</name>
<feature type="region of interest" description="Disordered" evidence="1">
    <location>
        <begin position="1"/>
        <end position="29"/>
    </location>
</feature>
<sequence>MPQAARLGDPIGHTPPGDGPKASGGGDKTGKIIGPCSGNVFTNGIKAARAHVDETVCSKHNQAPPPIATGSPKVFINGLPAARVSDKIACGAFIIEGSPNVFIGGGGVQTDPIMPEGTISPEVELALTVAQAGAAAILKVPIGNLLALIPRKALSDTLASGLSNLPQALKPDALYAIGGGYDPQDLREAGYPEDARFIEQPTGKDGRLIEGTGAAKKDRPDYDPNALSRQTYPLGSEADEKLSKLMAQVDKKVPKNNSPALITEIQTSLGMEGKKVTGFLDTNTYRAMRDWKVDIEDKRTRGIADTLMTQSIRPALKDVGLSSTSMENLLLGTAIHESGDFQHRKQAPGPALSLFQIEPDTANFYMEKLKKSDAEMYKKLSAMGSGNMKADLAGNDKFAAAMAAVIYDDRLDSRNMKMPAGDDVRGLGGVWKKLYNTSAGKGTVEQYVSEWNDVFKKK</sequence>
<evidence type="ECO:0000256" key="1">
    <source>
        <dbReference type="SAM" id="MobiDB-lite"/>
    </source>
</evidence>
<evidence type="ECO:0000313" key="2">
    <source>
        <dbReference type="EMBL" id="NHZ35822.1"/>
    </source>
</evidence>
<evidence type="ECO:0000313" key="3">
    <source>
        <dbReference type="Proteomes" id="UP000785613"/>
    </source>
</evidence>
<feature type="region of interest" description="Disordered" evidence="1">
    <location>
        <begin position="203"/>
        <end position="226"/>
    </location>
</feature>
<keyword evidence="3" id="KW-1185">Reference proteome</keyword>
<accession>A0ABX0LUH5</accession>
<comment type="caution">
    <text evidence="2">The sequence shown here is derived from an EMBL/GenBank/DDBJ whole genome shotgun (WGS) entry which is preliminary data.</text>
</comment>
<dbReference type="RefSeq" id="WP_167227373.1">
    <property type="nucleotide sequence ID" value="NZ_VUYU01000014.1"/>
</dbReference>
<dbReference type="EMBL" id="VUYU01000014">
    <property type="protein sequence ID" value="NHZ35822.1"/>
    <property type="molecule type" value="Genomic_DNA"/>
</dbReference>
<dbReference type="Proteomes" id="UP000785613">
    <property type="component" value="Unassembled WGS sequence"/>
</dbReference>